<organism evidence="7 8">
    <name type="scientific">Caenorhabditis angaria</name>
    <dbReference type="NCBI Taxonomy" id="860376"/>
    <lineage>
        <taxon>Eukaryota</taxon>
        <taxon>Metazoa</taxon>
        <taxon>Ecdysozoa</taxon>
        <taxon>Nematoda</taxon>
        <taxon>Chromadorea</taxon>
        <taxon>Rhabditida</taxon>
        <taxon>Rhabditina</taxon>
        <taxon>Rhabditomorpha</taxon>
        <taxon>Rhabditoidea</taxon>
        <taxon>Rhabditidae</taxon>
        <taxon>Peloderinae</taxon>
        <taxon>Caenorhabditis</taxon>
    </lineage>
</organism>
<evidence type="ECO:0000256" key="5">
    <source>
        <dbReference type="ARBA" id="ARBA00030511"/>
    </source>
</evidence>
<dbReference type="Pfam" id="PF06487">
    <property type="entry name" value="SAP18"/>
    <property type="match status" value="1"/>
</dbReference>
<dbReference type="GO" id="GO:0003714">
    <property type="term" value="F:transcription corepressor activity"/>
    <property type="evidence" value="ECO:0007669"/>
    <property type="project" value="TreeGrafter"/>
</dbReference>
<dbReference type="PANTHER" id="PTHR13082:SF0">
    <property type="entry name" value="HISTONE DEACETYLASE COMPLEX SUBUNIT SAP18"/>
    <property type="match status" value="1"/>
</dbReference>
<dbReference type="GO" id="GO:0005634">
    <property type="term" value="C:nucleus"/>
    <property type="evidence" value="ECO:0007669"/>
    <property type="project" value="TreeGrafter"/>
</dbReference>
<evidence type="ECO:0000313" key="7">
    <source>
        <dbReference type="EMBL" id="CAI5445805.1"/>
    </source>
</evidence>
<evidence type="ECO:0000256" key="2">
    <source>
        <dbReference type="ARBA" id="ARBA00022491"/>
    </source>
</evidence>
<protein>
    <recommendedName>
        <fullName evidence="5">18 kDa Sin3-associated polypeptide</fullName>
    </recommendedName>
</protein>
<keyword evidence="3" id="KW-0805">Transcription regulation</keyword>
<evidence type="ECO:0000256" key="1">
    <source>
        <dbReference type="ARBA" id="ARBA00009143"/>
    </source>
</evidence>
<accession>A0A9P1IIR1</accession>
<feature type="compositionally biased region" description="Basic and acidic residues" evidence="6">
    <location>
        <begin position="151"/>
        <end position="164"/>
    </location>
</feature>
<dbReference type="InterPro" id="IPR042534">
    <property type="entry name" value="SAP18_sf"/>
</dbReference>
<evidence type="ECO:0000313" key="8">
    <source>
        <dbReference type="Proteomes" id="UP001152747"/>
    </source>
</evidence>
<reference evidence="7" key="1">
    <citation type="submission" date="2022-11" db="EMBL/GenBank/DDBJ databases">
        <authorList>
            <person name="Kikuchi T."/>
        </authorList>
    </citation>
    <scope>NUCLEOTIDE SEQUENCE</scope>
    <source>
        <strain evidence="7">PS1010</strain>
    </source>
</reference>
<dbReference type="Gene3D" id="3.10.20.550">
    <property type="entry name" value="ASAP complex, SAP18 subunit"/>
    <property type="match status" value="1"/>
</dbReference>
<dbReference type="EMBL" id="CANHGI010000003">
    <property type="protein sequence ID" value="CAI5445805.1"/>
    <property type="molecule type" value="Genomic_DNA"/>
</dbReference>
<evidence type="ECO:0000256" key="6">
    <source>
        <dbReference type="SAM" id="MobiDB-lite"/>
    </source>
</evidence>
<dbReference type="FunFam" id="3.10.20.550:FF:000001">
    <property type="entry name" value="Histone deacetylase complex subunit SAP18"/>
    <property type="match status" value="1"/>
</dbReference>
<dbReference type="Proteomes" id="UP001152747">
    <property type="component" value="Unassembled WGS sequence"/>
</dbReference>
<evidence type="ECO:0000256" key="4">
    <source>
        <dbReference type="ARBA" id="ARBA00023163"/>
    </source>
</evidence>
<dbReference type="AlphaFoldDB" id="A0A9P1IIR1"/>
<keyword evidence="4" id="KW-0804">Transcription</keyword>
<sequence length="164" mass="18582">MSNGYVSSQVLANQDKPLDREKLCPMLLRVFCANGRHHPLSEYNNRNGGSVPPNELQMYTWFDCSLRELTSLIKEVNPEARRKGTTFDFAIITPDRSSPRFLSRDIGNTMNGQKGIDDNKTLQQCKFEAGDYIDVAITMPGSQRHFGGSRGGRDFDRRPRSPVR</sequence>
<keyword evidence="2" id="KW-0678">Repressor</keyword>
<feature type="region of interest" description="Disordered" evidence="6">
    <location>
        <begin position="141"/>
        <end position="164"/>
    </location>
</feature>
<keyword evidence="8" id="KW-1185">Reference proteome</keyword>
<dbReference type="PANTHER" id="PTHR13082">
    <property type="entry name" value="SAP18"/>
    <property type="match status" value="1"/>
</dbReference>
<evidence type="ECO:0000256" key="3">
    <source>
        <dbReference type="ARBA" id="ARBA00023015"/>
    </source>
</evidence>
<name>A0A9P1IIR1_9PELO</name>
<dbReference type="OrthoDB" id="440566at2759"/>
<comment type="similarity">
    <text evidence="1">Belongs to the SAP18 family.</text>
</comment>
<comment type="caution">
    <text evidence="7">The sequence shown here is derived from an EMBL/GenBank/DDBJ whole genome shotgun (WGS) entry which is preliminary data.</text>
</comment>
<proteinExistence type="inferred from homology"/>
<gene>
    <name evidence="7" type="ORF">CAMP_LOCUS8442</name>
</gene>
<dbReference type="InterPro" id="IPR010516">
    <property type="entry name" value="SAP18"/>
</dbReference>